<comment type="caution">
    <text evidence="3">The sequence shown here is derived from an EMBL/GenBank/DDBJ whole genome shotgun (WGS) entry which is preliminary data.</text>
</comment>
<dbReference type="InterPro" id="IPR002156">
    <property type="entry name" value="RNaseH_domain"/>
</dbReference>
<dbReference type="InterPro" id="IPR044730">
    <property type="entry name" value="RNase_H-like_dom_plant"/>
</dbReference>
<proteinExistence type="predicted"/>
<dbReference type="Pfam" id="PF13456">
    <property type="entry name" value="RVT_3"/>
    <property type="match status" value="1"/>
</dbReference>
<feature type="region of interest" description="Disordered" evidence="1">
    <location>
        <begin position="1"/>
        <end position="35"/>
    </location>
</feature>
<dbReference type="EMBL" id="VIEB01000621">
    <property type="protein sequence ID" value="TQD84768.1"/>
    <property type="molecule type" value="Genomic_DNA"/>
</dbReference>
<sequence>MAQIELVPPTGLEKGKAKLNDGDHGGMMNQQKDKKGLVTTVETDSLEAVAACAGGLADLSSLGFIAADIKELLAEFPRCTISYIPRSCNGVANRLAKLSLSCSD</sequence>
<evidence type="ECO:0000256" key="1">
    <source>
        <dbReference type="SAM" id="MobiDB-lite"/>
    </source>
</evidence>
<organism evidence="3 4">
    <name type="scientific">Malus baccata</name>
    <name type="common">Siberian crab apple</name>
    <name type="synonym">Pyrus baccata</name>
    <dbReference type="NCBI Taxonomy" id="106549"/>
    <lineage>
        <taxon>Eukaryota</taxon>
        <taxon>Viridiplantae</taxon>
        <taxon>Streptophyta</taxon>
        <taxon>Embryophyta</taxon>
        <taxon>Tracheophyta</taxon>
        <taxon>Spermatophyta</taxon>
        <taxon>Magnoliopsida</taxon>
        <taxon>eudicotyledons</taxon>
        <taxon>Gunneridae</taxon>
        <taxon>Pentapetalae</taxon>
        <taxon>rosids</taxon>
        <taxon>fabids</taxon>
        <taxon>Rosales</taxon>
        <taxon>Rosaceae</taxon>
        <taxon>Amygdaloideae</taxon>
        <taxon>Maleae</taxon>
        <taxon>Malus</taxon>
    </lineage>
</organism>
<accession>A0A540LE68</accession>
<gene>
    <name evidence="3" type="ORF">C1H46_029694</name>
</gene>
<feature type="domain" description="RNase H type-1" evidence="2">
    <location>
        <begin position="40"/>
        <end position="98"/>
    </location>
</feature>
<dbReference type="Proteomes" id="UP000315295">
    <property type="component" value="Unassembled WGS sequence"/>
</dbReference>
<evidence type="ECO:0000313" key="4">
    <source>
        <dbReference type="Proteomes" id="UP000315295"/>
    </source>
</evidence>
<evidence type="ECO:0000313" key="3">
    <source>
        <dbReference type="EMBL" id="TQD84768.1"/>
    </source>
</evidence>
<protein>
    <recommendedName>
        <fullName evidence="2">RNase H type-1 domain-containing protein</fullName>
    </recommendedName>
</protein>
<reference evidence="3 4" key="1">
    <citation type="journal article" date="2019" name="G3 (Bethesda)">
        <title>Sequencing of a Wild Apple (Malus baccata) Genome Unravels the Differences Between Cultivated and Wild Apple Species Regarding Disease Resistance and Cold Tolerance.</title>
        <authorList>
            <person name="Chen X."/>
        </authorList>
    </citation>
    <scope>NUCLEOTIDE SEQUENCE [LARGE SCALE GENOMIC DNA]</scope>
    <source>
        <strain evidence="4">cv. Shandingzi</strain>
        <tissue evidence="3">Leaves</tissue>
    </source>
</reference>
<name>A0A540LE68_MALBA</name>
<dbReference type="GO" id="GO:0004523">
    <property type="term" value="F:RNA-DNA hybrid ribonuclease activity"/>
    <property type="evidence" value="ECO:0007669"/>
    <property type="project" value="InterPro"/>
</dbReference>
<feature type="compositionally biased region" description="Basic and acidic residues" evidence="1">
    <location>
        <begin position="13"/>
        <end position="24"/>
    </location>
</feature>
<evidence type="ECO:0000259" key="2">
    <source>
        <dbReference type="Pfam" id="PF13456"/>
    </source>
</evidence>
<keyword evidence="4" id="KW-1185">Reference proteome</keyword>
<dbReference type="GO" id="GO:0003676">
    <property type="term" value="F:nucleic acid binding"/>
    <property type="evidence" value="ECO:0007669"/>
    <property type="project" value="InterPro"/>
</dbReference>
<dbReference type="CDD" id="cd06222">
    <property type="entry name" value="RNase_H_like"/>
    <property type="match status" value="1"/>
</dbReference>
<dbReference type="AlphaFoldDB" id="A0A540LE68"/>